<dbReference type="AlphaFoldDB" id="A0A4R0XHA9"/>
<accession>A0A4R0XHA9</accession>
<evidence type="ECO:0000313" key="3">
    <source>
        <dbReference type="Proteomes" id="UP000294200"/>
    </source>
</evidence>
<protein>
    <recommendedName>
        <fullName evidence="1">Bacterial HORMA domain-containing protein</fullName>
    </recommendedName>
</protein>
<feature type="domain" description="Bacterial HORMA" evidence="1">
    <location>
        <begin position="3"/>
        <end position="164"/>
    </location>
</feature>
<evidence type="ECO:0000313" key="2">
    <source>
        <dbReference type="EMBL" id="TCG08632.1"/>
    </source>
</evidence>
<name>A0A4R0XHA9_9BURK</name>
<sequence length="165" mass="18093">MSMSETYASTETYSVADIEIVMRRVCADLLMIAGSTKAVTEEKARNWAHDIEVLAKNGYLRMVDLTLLYAGVEIRAARFVVNTDSGELSSSRPGGVLWPEIPGAELRIILSYTGAYDAVAKEKTKNRLRIGWVASSADTSHAGLTSGIGRDYMSNGYGMQRKDFN</sequence>
<proteinExistence type="predicted"/>
<dbReference type="Pfam" id="PF18138">
    <property type="entry name" value="bacHORMA_1"/>
    <property type="match status" value="1"/>
</dbReference>
<dbReference type="EMBL" id="MWML01000030">
    <property type="protein sequence ID" value="TCG08632.1"/>
    <property type="molecule type" value="Genomic_DNA"/>
</dbReference>
<dbReference type="InterPro" id="IPR041162">
    <property type="entry name" value="Bact_HORMA_1"/>
</dbReference>
<dbReference type="Proteomes" id="UP000294200">
    <property type="component" value="Unassembled WGS sequence"/>
</dbReference>
<evidence type="ECO:0000259" key="1">
    <source>
        <dbReference type="Pfam" id="PF18138"/>
    </source>
</evidence>
<comment type="caution">
    <text evidence="2">The sequence shown here is derived from an EMBL/GenBank/DDBJ whole genome shotgun (WGS) entry which is preliminary data.</text>
</comment>
<keyword evidence="3" id="KW-1185">Reference proteome</keyword>
<organism evidence="2 3">
    <name type="scientific">Paraburkholderia steynii</name>
    <dbReference type="NCBI Taxonomy" id="1245441"/>
    <lineage>
        <taxon>Bacteria</taxon>
        <taxon>Pseudomonadati</taxon>
        <taxon>Pseudomonadota</taxon>
        <taxon>Betaproteobacteria</taxon>
        <taxon>Burkholderiales</taxon>
        <taxon>Burkholderiaceae</taxon>
        <taxon>Paraburkholderia</taxon>
    </lineage>
</organism>
<reference evidence="2 3" key="1">
    <citation type="submission" date="2017-02" db="EMBL/GenBank/DDBJ databases">
        <title>Paraburkholderia sophoroidis sp. nov. and Paraburkholderia steynii sp. nov. rhizobial symbionts of the fynbos legume Hypocalyptus sophoroides.</title>
        <authorList>
            <person name="Steenkamp E.T."/>
            <person name="Beukes C.W."/>
            <person name="Van Zyl E."/>
            <person name="Avontuur J."/>
            <person name="Chan W.Y."/>
            <person name="Hassen A."/>
            <person name="Palmer M."/>
            <person name="Mthombeni L."/>
            <person name="Phalane F."/>
            <person name="Sereme K."/>
            <person name="Venter S.N."/>
        </authorList>
    </citation>
    <scope>NUCLEOTIDE SEQUENCE [LARGE SCALE GENOMIC DNA]</scope>
    <source>
        <strain evidence="2 3">HC1.1ba</strain>
    </source>
</reference>
<gene>
    <name evidence="2" type="ORF">BZM27_11185</name>
</gene>